<dbReference type="Pfam" id="PF02635">
    <property type="entry name" value="DsrE"/>
    <property type="match status" value="1"/>
</dbReference>
<keyword evidence="2" id="KW-1185">Reference proteome</keyword>
<dbReference type="RefSeq" id="WP_035733875.1">
    <property type="nucleotide sequence ID" value="NZ_CP028426.1"/>
</dbReference>
<evidence type="ECO:0000313" key="2">
    <source>
        <dbReference type="Proteomes" id="UP001170379"/>
    </source>
</evidence>
<proteinExistence type="predicted"/>
<gene>
    <name evidence="1" type="ORF">C7K25_15675</name>
</gene>
<dbReference type="SUPFAM" id="SSF75169">
    <property type="entry name" value="DsrEFH-like"/>
    <property type="match status" value="1"/>
</dbReference>
<evidence type="ECO:0000313" key="1">
    <source>
        <dbReference type="EMBL" id="MDJ1372775.1"/>
    </source>
</evidence>
<evidence type="ECO:0008006" key="3">
    <source>
        <dbReference type="Google" id="ProtNLM"/>
    </source>
</evidence>
<dbReference type="Gene3D" id="3.40.1260.10">
    <property type="entry name" value="DsrEFH-like"/>
    <property type="match status" value="1"/>
</dbReference>
<dbReference type="InterPro" id="IPR027396">
    <property type="entry name" value="DsrEFH-like"/>
</dbReference>
<protein>
    <recommendedName>
        <fullName evidence="3">DsrE/DsrF-like family protein</fullName>
    </recommendedName>
</protein>
<reference evidence="1" key="1">
    <citation type="submission" date="2018-03" db="EMBL/GenBank/DDBJ databases">
        <authorList>
            <person name="Nunes O.C."/>
            <person name="Lopes A.R."/>
            <person name="Froufe H."/>
            <person name="Munoz-Merida A."/>
            <person name="Barroso C."/>
            <person name="Egas C."/>
        </authorList>
    </citation>
    <scope>NUCLEOTIDE SEQUENCE</scope>
    <source>
        <strain evidence="1">ON4</strain>
    </source>
</reference>
<accession>A0ABT7CC78</accession>
<dbReference type="InterPro" id="IPR003787">
    <property type="entry name" value="Sulphur_relay_DsrE/F-like"/>
</dbReference>
<dbReference type="Proteomes" id="UP001170379">
    <property type="component" value="Unassembled WGS sequence"/>
</dbReference>
<organism evidence="1 2">
    <name type="scientific">Gulosibacter molinativorax</name>
    <dbReference type="NCBI Taxonomy" id="256821"/>
    <lineage>
        <taxon>Bacteria</taxon>
        <taxon>Bacillati</taxon>
        <taxon>Actinomycetota</taxon>
        <taxon>Actinomycetes</taxon>
        <taxon>Micrococcales</taxon>
        <taxon>Microbacteriaceae</taxon>
        <taxon>Gulosibacter</taxon>
    </lineage>
</organism>
<reference evidence="1" key="2">
    <citation type="journal article" date="2022" name="Sci. Rep.">
        <title>In silico prediction of the enzymes involved in the degradation of the herbicide molinate by Gulosibacter molinativorax ON4T.</title>
        <authorList>
            <person name="Lopes A.R."/>
            <person name="Bunin E."/>
            <person name="Viana A.T."/>
            <person name="Froufe H."/>
            <person name="Munoz-Merida A."/>
            <person name="Pinho D."/>
            <person name="Figueiredo J."/>
            <person name="Barroso C."/>
            <person name="Vaz-Moreira I."/>
            <person name="Bellanger X."/>
            <person name="Egas C."/>
            <person name="Nunes O.C."/>
        </authorList>
    </citation>
    <scope>NUCLEOTIDE SEQUENCE</scope>
    <source>
        <strain evidence="1">ON4</strain>
    </source>
</reference>
<sequence>MTDATRGFVFHIADNDPARILAATASARNAIAALGDDVQVEILAQGGAVTGASKSAAQAGDLVVALQELPTVKVTLCSLAAKGHGITEDDLVEGARLVPTATAHAVQRQFDGWAYIRA</sequence>
<dbReference type="EMBL" id="PXVD01000051">
    <property type="protein sequence ID" value="MDJ1372775.1"/>
    <property type="molecule type" value="Genomic_DNA"/>
</dbReference>
<comment type="caution">
    <text evidence="1">The sequence shown here is derived from an EMBL/GenBank/DDBJ whole genome shotgun (WGS) entry which is preliminary data.</text>
</comment>
<name>A0ABT7CC78_9MICO</name>